<feature type="transmembrane region" description="Helical" evidence="2">
    <location>
        <begin position="185"/>
        <end position="204"/>
    </location>
</feature>
<feature type="transmembrane region" description="Helical" evidence="2">
    <location>
        <begin position="160"/>
        <end position="179"/>
    </location>
</feature>
<keyword evidence="4" id="KW-1185">Reference proteome</keyword>
<evidence type="ECO:0000313" key="3">
    <source>
        <dbReference type="EMBL" id="SNS38666.1"/>
    </source>
</evidence>
<dbReference type="RefSeq" id="WP_089404096.1">
    <property type="nucleotide sequence ID" value="NZ_FZOH01000004.1"/>
</dbReference>
<protein>
    <submittedName>
        <fullName evidence="3">Uncharacterized protein</fullName>
    </submittedName>
</protein>
<feature type="region of interest" description="Disordered" evidence="1">
    <location>
        <begin position="1"/>
        <end position="25"/>
    </location>
</feature>
<dbReference type="OrthoDB" id="3473322at2"/>
<feature type="transmembrane region" description="Helical" evidence="2">
    <location>
        <begin position="128"/>
        <end position="148"/>
    </location>
</feature>
<keyword evidence="2" id="KW-0812">Transmembrane</keyword>
<feature type="transmembrane region" description="Helical" evidence="2">
    <location>
        <begin position="102"/>
        <end position="122"/>
    </location>
</feature>
<gene>
    <name evidence="3" type="ORF">SAMN04488107_2339</name>
</gene>
<evidence type="ECO:0000256" key="1">
    <source>
        <dbReference type="SAM" id="MobiDB-lite"/>
    </source>
</evidence>
<feature type="transmembrane region" description="Helical" evidence="2">
    <location>
        <begin position="32"/>
        <end position="53"/>
    </location>
</feature>
<dbReference type="EMBL" id="FZOH01000004">
    <property type="protein sequence ID" value="SNS38666.1"/>
    <property type="molecule type" value="Genomic_DNA"/>
</dbReference>
<dbReference type="Proteomes" id="UP000198386">
    <property type="component" value="Unassembled WGS sequence"/>
</dbReference>
<feature type="transmembrane region" description="Helical" evidence="2">
    <location>
        <begin position="59"/>
        <end position="81"/>
    </location>
</feature>
<organism evidence="3 4">
    <name type="scientific">Geodermatophilus saharensis</name>
    <dbReference type="NCBI Taxonomy" id="1137994"/>
    <lineage>
        <taxon>Bacteria</taxon>
        <taxon>Bacillati</taxon>
        <taxon>Actinomycetota</taxon>
        <taxon>Actinomycetes</taxon>
        <taxon>Geodermatophilales</taxon>
        <taxon>Geodermatophilaceae</taxon>
        <taxon>Geodermatophilus</taxon>
    </lineage>
</organism>
<name>A0A239E1U4_9ACTN</name>
<accession>A0A239E1U4</accession>
<dbReference type="AlphaFoldDB" id="A0A239E1U4"/>
<proteinExistence type="predicted"/>
<evidence type="ECO:0000256" key="2">
    <source>
        <dbReference type="SAM" id="Phobius"/>
    </source>
</evidence>
<sequence length="214" mass="22261">MSLSTTPAPARTDVSSPLEAAPRASTHPVRRAGIAVSAGSLSWAVACAALGTTPPAGTWQALVVNLTAFAFQGGLVFLVAAQMRTGAIGTGRLARGLLHVEHALLAVAMVSSLMWALTPSLYDTGFFFVIDLFWPLSMLGMAAIGVRIAIAGRWKGAARFWPVVAESWAPVTVPTAFLLPSITQYVGAAHLLVGYVALGVVLALRPELTGARDA</sequence>
<keyword evidence="2" id="KW-1133">Transmembrane helix</keyword>
<keyword evidence="2" id="KW-0472">Membrane</keyword>
<reference evidence="4" key="1">
    <citation type="submission" date="2017-06" db="EMBL/GenBank/DDBJ databases">
        <authorList>
            <person name="Varghese N."/>
            <person name="Submissions S."/>
        </authorList>
    </citation>
    <scope>NUCLEOTIDE SEQUENCE [LARGE SCALE GENOMIC DNA]</scope>
    <source>
        <strain evidence="4">DSM 45423</strain>
    </source>
</reference>
<evidence type="ECO:0000313" key="4">
    <source>
        <dbReference type="Proteomes" id="UP000198386"/>
    </source>
</evidence>